<dbReference type="Proteomes" id="UP000759590">
    <property type="component" value="Unassembled WGS sequence"/>
</dbReference>
<sequence length="221" mass="25363">MADTQNTNNIEQAQKRQELAQKMDKALDKITKEVNALITQNENAIAEAEREKTQLLQDQANAQREHDEAVDEVDKDKLRNAKDNLWIAESKLKKNAKKLEDLHNETLMSLEDFKAKIDELDSTVDKKHKALYDKAVDLLREIDQIDDEFRADSDKLQALYHAMAYKVGKGKREFTFSTGGSIISPADGRVRYEPVHPVEPFLRDVYVRAFGNTYNDVKGHF</sequence>
<feature type="region of interest" description="Disordered" evidence="1">
    <location>
        <begin position="1"/>
        <end position="21"/>
    </location>
</feature>
<dbReference type="AlphaFoldDB" id="A0A0F2DRP4"/>
<protein>
    <submittedName>
        <fullName evidence="2">Uncharacterized protein</fullName>
    </submittedName>
</protein>
<reference evidence="2 4" key="1">
    <citation type="submission" date="2015-02" db="EMBL/GenBank/DDBJ databases">
        <title>Evolution of amylase-binding proteins of oral streptococcal species.</title>
        <authorList>
            <person name="Haase E.M."/>
        </authorList>
    </citation>
    <scope>NUCLEOTIDE SEQUENCE [LARGE SCALE GENOMIC DNA]</scope>
    <source>
        <strain evidence="2 4">SK145</strain>
    </source>
</reference>
<dbReference type="EMBL" id="JAGZLW010000055">
    <property type="protein sequence ID" value="MBS4948852.1"/>
    <property type="molecule type" value="Genomic_DNA"/>
</dbReference>
<dbReference type="Proteomes" id="UP000033590">
    <property type="component" value="Unassembled WGS sequence"/>
</dbReference>
<feature type="compositionally biased region" description="Polar residues" evidence="1">
    <location>
        <begin position="1"/>
        <end position="12"/>
    </location>
</feature>
<gene>
    <name evidence="3" type="ORF">KHZ51_09100</name>
    <name evidence="2" type="ORF">TZ93_01568</name>
</gene>
<organism evidence="2 4">
    <name type="scientific">Streptococcus mitis</name>
    <dbReference type="NCBI Taxonomy" id="28037"/>
    <lineage>
        <taxon>Bacteria</taxon>
        <taxon>Bacillati</taxon>
        <taxon>Bacillota</taxon>
        <taxon>Bacilli</taxon>
        <taxon>Lactobacillales</taxon>
        <taxon>Streptococcaceae</taxon>
        <taxon>Streptococcus</taxon>
        <taxon>Streptococcus mitis group</taxon>
    </lineage>
</organism>
<evidence type="ECO:0000313" key="4">
    <source>
        <dbReference type="Proteomes" id="UP000033590"/>
    </source>
</evidence>
<feature type="region of interest" description="Disordered" evidence="1">
    <location>
        <begin position="49"/>
        <end position="75"/>
    </location>
</feature>
<evidence type="ECO:0000313" key="2">
    <source>
        <dbReference type="EMBL" id="KJQ73682.1"/>
    </source>
</evidence>
<name>A0A0F2DRP4_STRMT</name>
<reference evidence="3" key="2">
    <citation type="submission" date="2021-02" db="EMBL/GenBank/DDBJ databases">
        <title>Infant gut strain persistence is associated with maternal origin, phylogeny, and functional potential including surface adhesion and iron acquisition.</title>
        <authorList>
            <person name="Lou Y.C."/>
        </authorList>
    </citation>
    <scope>NUCLEOTIDE SEQUENCE</scope>
    <source>
        <strain evidence="3">L3_114_025G1_dasL3_114_025G1_concoct_29</strain>
    </source>
</reference>
<comment type="caution">
    <text evidence="2">The sequence shown here is derived from an EMBL/GenBank/DDBJ whole genome shotgun (WGS) entry which is preliminary data.</text>
</comment>
<evidence type="ECO:0000313" key="3">
    <source>
        <dbReference type="EMBL" id="MBS4948852.1"/>
    </source>
</evidence>
<dbReference type="PATRIC" id="fig|28037.215.peg.1537"/>
<dbReference type="EMBL" id="JYGS01000006">
    <property type="protein sequence ID" value="KJQ73682.1"/>
    <property type="molecule type" value="Genomic_DNA"/>
</dbReference>
<feature type="compositionally biased region" description="Basic and acidic residues" evidence="1">
    <location>
        <begin position="63"/>
        <end position="75"/>
    </location>
</feature>
<evidence type="ECO:0000256" key="1">
    <source>
        <dbReference type="SAM" id="MobiDB-lite"/>
    </source>
</evidence>
<dbReference type="RefSeq" id="WP_045606891.1">
    <property type="nucleotide sequence ID" value="NZ_JASHDU010000011.1"/>
</dbReference>
<proteinExistence type="predicted"/>
<accession>A0A0F2DRP4</accession>